<dbReference type="HAMAP" id="MF_00265">
    <property type="entry name" value="VapC_Nob1"/>
    <property type="match status" value="1"/>
</dbReference>
<dbReference type="GO" id="GO:0000287">
    <property type="term" value="F:magnesium ion binding"/>
    <property type="evidence" value="ECO:0007669"/>
    <property type="project" value="UniProtKB-UniRule"/>
</dbReference>
<protein>
    <recommendedName>
        <fullName evidence="6">Ribonuclease VapC</fullName>
        <shortName evidence="6">RNase VapC</shortName>
        <ecNumber evidence="6">3.1.-.-</ecNumber>
    </recommendedName>
    <alternativeName>
        <fullName evidence="6">Toxin VapC</fullName>
    </alternativeName>
</protein>
<evidence type="ECO:0000256" key="1">
    <source>
        <dbReference type="ARBA" id="ARBA00022649"/>
    </source>
</evidence>
<dbReference type="Proteomes" id="UP001239215">
    <property type="component" value="Unassembled WGS sequence"/>
</dbReference>
<evidence type="ECO:0000256" key="2">
    <source>
        <dbReference type="ARBA" id="ARBA00022722"/>
    </source>
</evidence>
<proteinExistence type="inferred from homology"/>
<comment type="function">
    <text evidence="6">Toxic component of a toxin-antitoxin (TA) system. An RNase.</text>
</comment>
<keyword evidence="4 6" id="KW-0378">Hydrolase</keyword>
<comment type="similarity">
    <text evidence="6">Belongs to the PINc/VapC protein family.</text>
</comment>
<reference evidence="8" key="1">
    <citation type="submission" date="2023-07" db="EMBL/GenBank/DDBJ databases">
        <title>Functional and genomic diversity of the sorghum phyllosphere microbiome.</title>
        <authorList>
            <person name="Shade A."/>
        </authorList>
    </citation>
    <scope>NUCLEOTIDE SEQUENCE</scope>
    <source>
        <strain evidence="8">SORGH_AS_1067</strain>
    </source>
</reference>
<dbReference type="GO" id="GO:0004540">
    <property type="term" value="F:RNA nuclease activity"/>
    <property type="evidence" value="ECO:0007669"/>
    <property type="project" value="InterPro"/>
</dbReference>
<dbReference type="NCBIfam" id="TIGR00028">
    <property type="entry name" value="Mtu_PIN_fam"/>
    <property type="match status" value="1"/>
</dbReference>
<comment type="cofactor">
    <cofactor evidence="6">
        <name>Mg(2+)</name>
        <dbReference type="ChEBI" id="CHEBI:18420"/>
    </cofactor>
</comment>
<keyword evidence="1 6" id="KW-1277">Toxin-antitoxin system</keyword>
<dbReference type="InterPro" id="IPR002716">
    <property type="entry name" value="PIN_dom"/>
</dbReference>
<dbReference type="AlphaFoldDB" id="A0AAJ1U5X1"/>
<dbReference type="InterPro" id="IPR022907">
    <property type="entry name" value="VapC_family"/>
</dbReference>
<sequence length="144" mass="15445">MLFLDVNVVVGAQRNDDSPHARAMRRWLDGALRGHEAVGVAEQVLASMVRVVTHPRVFVSPSAPAHATEFADALLGSPAVSVVRPGPRHWTIFADLVSTHRLRGNDVPDAYLAAIALEVGATMVTADRGFTRFGVAVLDPTRDA</sequence>
<keyword evidence="2 6" id="KW-0540">Nuclease</keyword>
<dbReference type="Pfam" id="PF01850">
    <property type="entry name" value="PIN"/>
    <property type="match status" value="1"/>
</dbReference>
<organism evidence="8 9">
    <name type="scientific">Nocardioides zeae</name>
    <dbReference type="NCBI Taxonomy" id="1457234"/>
    <lineage>
        <taxon>Bacteria</taxon>
        <taxon>Bacillati</taxon>
        <taxon>Actinomycetota</taxon>
        <taxon>Actinomycetes</taxon>
        <taxon>Propionibacteriales</taxon>
        <taxon>Nocardioidaceae</taxon>
        <taxon>Nocardioides</taxon>
    </lineage>
</organism>
<evidence type="ECO:0000259" key="7">
    <source>
        <dbReference type="Pfam" id="PF01850"/>
    </source>
</evidence>
<keyword evidence="6" id="KW-0800">Toxin</keyword>
<dbReference type="RefSeq" id="WP_307200295.1">
    <property type="nucleotide sequence ID" value="NZ_JAUTAN010000001.1"/>
</dbReference>
<name>A0AAJ1U5X1_9ACTN</name>
<dbReference type="InterPro" id="IPR006226">
    <property type="entry name" value="Mtu_PIN"/>
</dbReference>
<accession>A0AAJ1U5X1</accession>
<dbReference type="EMBL" id="JAUTAN010000001">
    <property type="protein sequence ID" value="MDQ1104717.1"/>
    <property type="molecule type" value="Genomic_DNA"/>
</dbReference>
<evidence type="ECO:0000313" key="8">
    <source>
        <dbReference type="EMBL" id="MDQ1104717.1"/>
    </source>
</evidence>
<dbReference type="SUPFAM" id="SSF88723">
    <property type="entry name" value="PIN domain-like"/>
    <property type="match status" value="1"/>
</dbReference>
<evidence type="ECO:0000256" key="6">
    <source>
        <dbReference type="HAMAP-Rule" id="MF_00265"/>
    </source>
</evidence>
<evidence type="ECO:0000256" key="3">
    <source>
        <dbReference type="ARBA" id="ARBA00022723"/>
    </source>
</evidence>
<dbReference type="EC" id="3.1.-.-" evidence="6"/>
<dbReference type="Gene3D" id="3.40.50.1010">
    <property type="entry name" value="5'-nuclease"/>
    <property type="match status" value="1"/>
</dbReference>
<comment type="caution">
    <text evidence="8">The sequence shown here is derived from an EMBL/GenBank/DDBJ whole genome shotgun (WGS) entry which is preliminary data.</text>
</comment>
<dbReference type="GO" id="GO:0090729">
    <property type="term" value="F:toxin activity"/>
    <property type="evidence" value="ECO:0007669"/>
    <property type="project" value="UniProtKB-KW"/>
</dbReference>
<evidence type="ECO:0000256" key="4">
    <source>
        <dbReference type="ARBA" id="ARBA00022801"/>
    </source>
</evidence>
<feature type="binding site" evidence="6">
    <location>
        <position position="5"/>
    </location>
    <ligand>
        <name>Mg(2+)</name>
        <dbReference type="ChEBI" id="CHEBI:18420"/>
    </ligand>
</feature>
<feature type="domain" description="PIN" evidence="7">
    <location>
        <begin position="3"/>
        <end position="134"/>
    </location>
</feature>
<feature type="binding site" evidence="6">
    <location>
        <position position="109"/>
    </location>
    <ligand>
        <name>Mg(2+)</name>
        <dbReference type="ChEBI" id="CHEBI:18420"/>
    </ligand>
</feature>
<evidence type="ECO:0000256" key="5">
    <source>
        <dbReference type="ARBA" id="ARBA00022842"/>
    </source>
</evidence>
<gene>
    <name evidence="6" type="primary">vapC</name>
    <name evidence="8" type="ORF">QE405_002001</name>
</gene>
<dbReference type="InterPro" id="IPR029060">
    <property type="entry name" value="PIN-like_dom_sf"/>
</dbReference>
<keyword evidence="3 6" id="KW-0479">Metal-binding</keyword>
<evidence type="ECO:0000313" key="9">
    <source>
        <dbReference type="Proteomes" id="UP001239215"/>
    </source>
</evidence>
<dbReference type="GO" id="GO:0016788">
    <property type="term" value="F:hydrolase activity, acting on ester bonds"/>
    <property type="evidence" value="ECO:0007669"/>
    <property type="project" value="InterPro"/>
</dbReference>
<dbReference type="GO" id="GO:0045926">
    <property type="term" value="P:negative regulation of growth"/>
    <property type="evidence" value="ECO:0007669"/>
    <property type="project" value="UniProtKB-ARBA"/>
</dbReference>
<keyword evidence="5 6" id="KW-0460">Magnesium</keyword>